<feature type="non-terminal residue" evidence="1">
    <location>
        <position position="1"/>
    </location>
</feature>
<gene>
    <name evidence="1" type="ORF">LCGC14_1872410</name>
</gene>
<accession>A0A0F9IIN3</accession>
<organism evidence="1">
    <name type="scientific">marine sediment metagenome</name>
    <dbReference type="NCBI Taxonomy" id="412755"/>
    <lineage>
        <taxon>unclassified sequences</taxon>
        <taxon>metagenomes</taxon>
        <taxon>ecological metagenomes</taxon>
    </lineage>
</organism>
<evidence type="ECO:0000313" key="1">
    <source>
        <dbReference type="EMBL" id="KKL93670.1"/>
    </source>
</evidence>
<comment type="caution">
    <text evidence="1">The sequence shown here is derived from an EMBL/GenBank/DDBJ whole genome shotgun (WGS) entry which is preliminary data.</text>
</comment>
<dbReference type="EMBL" id="LAZR01019125">
    <property type="protein sequence ID" value="KKL93670.1"/>
    <property type="molecule type" value="Genomic_DNA"/>
</dbReference>
<reference evidence="1" key="1">
    <citation type="journal article" date="2015" name="Nature">
        <title>Complex archaea that bridge the gap between prokaryotes and eukaryotes.</title>
        <authorList>
            <person name="Spang A."/>
            <person name="Saw J.H."/>
            <person name="Jorgensen S.L."/>
            <person name="Zaremba-Niedzwiedzka K."/>
            <person name="Martijn J."/>
            <person name="Lind A.E."/>
            <person name="van Eijk R."/>
            <person name="Schleper C."/>
            <person name="Guy L."/>
            <person name="Ettema T.J."/>
        </authorList>
    </citation>
    <scope>NUCLEOTIDE SEQUENCE</scope>
</reference>
<proteinExistence type="predicted"/>
<name>A0A0F9IIN3_9ZZZZ</name>
<dbReference type="AlphaFoldDB" id="A0A0F9IIN3"/>
<sequence>CYQPNNIVPYLNSKGKYLFLFTTCKVKDHKYYNKKCIVGYISKKEYLIIVKKKCNKSHYAVLGDTYIFSFNNSLPINLLGYKEGIRIKKVEKKETRTILNHFRDKSNIVRDCVKEIKRLDKKNITCKKDSEDFDCKFKNQCLRWKIPI</sequence>
<protein>
    <submittedName>
        <fullName evidence="1">Uncharacterized protein</fullName>
    </submittedName>
</protein>